<keyword evidence="7 9" id="KW-0472">Membrane</keyword>
<evidence type="ECO:0000256" key="3">
    <source>
        <dbReference type="ARBA" id="ARBA00022475"/>
    </source>
</evidence>
<keyword evidence="2" id="KW-0813">Transport</keyword>
<evidence type="ECO:0000313" key="10">
    <source>
        <dbReference type="EMBL" id="TPW35681.1"/>
    </source>
</evidence>
<protein>
    <recommendedName>
        <fullName evidence="12">Bestrophin</fullName>
    </recommendedName>
</protein>
<keyword evidence="6" id="KW-0406">Ion transport</keyword>
<reference evidence="10 11" key="1">
    <citation type="submission" date="2019-03" db="EMBL/GenBank/DDBJ databases">
        <title>The complete genome sequence of Neokomagataea sp. Jb2 NBRC113641.</title>
        <authorList>
            <person name="Chua K.-O."/>
            <person name="Chan K.-G."/>
            <person name="See-Too W.-S."/>
        </authorList>
    </citation>
    <scope>NUCLEOTIDE SEQUENCE [LARGE SCALE GENOMIC DNA]</scope>
    <source>
        <strain evidence="10 11">Jb2</strain>
    </source>
</reference>
<evidence type="ECO:0000256" key="4">
    <source>
        <dbReference type="ARBA" id="ARBA00022692"/>
    </source>
</evidence>
<comment type="subcellular location">
    <subcellularLocation>
        <location evidence="1">Cell membrane</location>
        <topology evidence="1">Multi-pass membrane protein</topology>
    </subcellularLocation>
</comment>
<proteinExistence type="inferred from homology"/>
<organism evidence="10 11">
    <name type="scientific">Oecophyllibacter saccharovorans</name>
    <dbReference type="NCBI Taxonomy" id="2558360"/>
    <lineage>
        <taxon>Bacteria</taxon>
        <taxon>Pseudomonadati</taxon>
        <taxon>Pseudomonadota</taxon>
        <taxon>Alphaproteobacteria</taxon>
        <taxon>Acetobacterales</taxon>
        <taxon>Acetobacteraceae</taxon>
        <taxon>Oecophyllibacter</taxon>
    </lineage>
</organism>
<evidence type="ECO:0000256" key="1">
    <source>
        <dbReference type="ARBA" id="ARBA00004651"/>
    </source>
</evidence>
<keyword evidence="5 9" id="KW-1133">Transmembrane helix</keyword>
<gene>
    <name evidence="10" type="ORF">E3202_01615</name>
</gene>
<keyword evidence="11" id="KW-1185">Reference proteome</keyword>
<keyword evidence="3" id="KW-1003">Cell membrane</keyword>
<dbReference type="PANTHER" id="PTHR33281:SF19">
    <property type="entry name" value="VOLTAGE-DEPENDENT ANION CHANNEL-FORMING PROTEIN YNEE"/>
    <property type="match status" value="1"/>
</dbReference>
<sequence>MIVKRPQGIAILFRETLPSLTILALWDLAVVVLFQVYHQEWMEQAALPISLMGSALAIFLGIRNNAAYARWWEGRSLWGLLTNNCRSFGRQVGSLLNGAPELATSMAAYPYLLAAALRGQEPDPTDIDRLLSPELKQRVFACSNRANALLYEIGLKVRSLSEKRGVDGALQSNVDRILSDLANAQGGLERICKTPLPVQYSILPNIATHLFCILLPLSAVQTLGWLTPLGSSIIGVLFQMLDRSGSNLQEPFSDTVHALPMKTIARTIETDLLQPLGLKPAPMPQPLRGVQP</sequence>
<keyword evidence="4 9" id="KW-0812">Transmembrane</keyword>
<evidence type="ECO:0000256" key="5">
    <source>
        <dbReference type="ARBA" id="ARBA00022989"/>
    </source>
</evidence>
<evidence type="ECO:0000313" key="11">
    <source>
        <dbReference type="Proteomes" id="UP000315037"/>
    </source>
</evidence>
<evidence type="ECO:0000256" key="9">
    <source>
        <dbReference type="SAM" id="Phobius"/>
    </source>
</evidence>
<evidence type="ECO:0000256" key="7">
    <source>
        <dbReference type="ARBA" id="ARBA00023136"/>
    </source>
</evidence>
<evidence type="ECO:0008006" key="12">
    <source>
        <dbReference type="Google" id="ProtNLM"/>
    </source>
</evidence>
<comment type="caution">
    <text evidence="10">The sequence shown here is derived from an EMBL/GenBank/DDBJ whole genome shotgun (WGS) entry which is preliminary data.</text>
</comment>
<comment type="similarity">
    <text evidence="8">Belongs to the anion channel-forming bestrophin (TC 1.A.46) family.</text>
</comment>
<dbReference type="InterPro" id="IPR044669">
    <property type="entry name" value="YneE/VCCN1/2-like"/>
</dbReference>
<feature type="transmembrane region" description="Helical" evidence="9">
    <location>
        <begin position="20"/>
        <end position="38"/>
    </location>
</feature>
<dbReference type="EMBL" id="SORZ01000001">
    <property type="protein sequence ID" value="TPW35681.1"/>
    <property type="molecule type" value="Genomic_DNA"/>
</dbReference>
<dbReference type="AlphaFoldDB" id="A0A506UQN4"/>
<feature type="transmembrane region" description="Helical" evidence="9">
    <location>
        <begin position="44"/>
        <end position="62"/>
    </location>
</feature>
<dbReference type="GO" id="GO:0005886">
    <property type="term" value="C:plasma membrane"/>
    <property type="evidence" value="ECO:0007669"/>
    <property type="project" value="UniProtKB-SubCell"/>
</dbReference>
<dbReference type="Pfam" id="PF25539">
    <property type="entry name" value="Bestrophin_2"/>
    <property type="match status" value="1"/>
</dbReference>
<evidence type="ECO:0000256" key="6">
    <source>
        <dbReference type="ARBA" id="ARBA00023065"/>
    </source>
</evidence>
<evidence type="ECO:0000256" key="2">
    <source>
        <dbReference type="ARBA" id="ARBA00022448"/>
    </source>
</evidence>
<evidence type="ECO:0000256" key="8">
    <source>
        <dbReference type="ARBA" id="ARBA00034708"/>
    </source>
</evidence>
<name>A0A506UQN4_9PROT</name>
<dbReference type="Proteomes" id="UP000315037">
    <property type="component" value="Unassembled WGS sequence"/>
</dbReference>
<dbReference type="GO" id="GO:0005254">
    <property type="term" value="F:chloride channel activity"/>
    <property type="evidence" value="ECO:0007669"/>
    <property type="project" value="InterPro"/>
</dbReference>
<accession>A0A506UQN4</accession>
<dbReference type="RefSeq" id="WP_165600152.1">
    <property type="nucleotide sequence ID" value="NZ_SORZ01000001.1"/>
</dbReference>
<dbReference type="PANTHER" id="PTHR33281">
    <property type="entry name" value="UPF0187 PROTEIN YNEE"/>
    <property type="match status" value="1"/>
</dbReference>